<keyword evidence="8" id="KW-1185">Reference proteome</keyword>
<dbReference type="PANTHER" id="PTHR24198">
    <property type="entry name" value="ANKYRIN REPEAT AND PROTEIN KINASE DOMAIN-CONTAINING PROTEIN"/>
    <property type="match status" value="1"/>
</dbReference>
<keyword evidence="3" id="KW-0539">Nucleus</keyword>
<sequence>METATNQLFSELSPSDTEQPTHAQRGKRKLEFVKCDRCRVDKQKCLPNDRRWPQKCERCIEKGLPCSEGVRTERKKRKTRHTRVANASRITPVLVRSTDCTIPDRTQTTRPRDVRGYLPHAPALHPAQLSCLLRLHAFMESEMRKARSLQAQLSNLFDIGPDDYVVEVSFRKFSKLFDIIETTTQQQISSLRSLTGPSLLSVVRSTSLGKLLLQGTSSASSSTCPVCCCTVEEKDWLKQLSSSGQHWDEHHARLRRLQAHSVRHKALADVQLELVNQEVSLFKEAFDKCRDELGNLLKVLDLSDNIADSIGGVLTPNFPETHFSSMLAVKGSLGLYTDILGRTALHIALDEAADSFENETIVSLKNLSMSLCQRHGPDIFDTADFLQRTPLLVACQKGAVALASQWMELSDPIESCTVLGHTALHLAAANGSPRLCQILLNQRADPNFVDNEERSALFYASRKRNSDAAKVLLRDDYFNPEIDTNRNPPLIEAVRKGSESVVRCLLENGISFDPDDTSETNIDGLSPLHIAASQDAKGILALFCTTQNISLNVQDSLGRSPLLCAIENDAIDSAMYLLRQPGIDINKSDEHENTPLLVATREGCIKLVDLLLRRPEIEINTPDSRDATALIVAVSKSLVLGSSYTVEGIEKEISIIELLLAHPGVDVTAQDEDGRTALITAVLNGDGRTIKKLLETVNYHINLRDKDGKSALSIASARCSLPIIEQILQHPLVEVNVQDKAGRTPLMEAVEAGKLDVVKVLSNVIGIDFTVHDAMNSTALDMARAAGNDRIINFLARAISKQVQAKDWLAFQTPTPGGMVQHTSQATQTARYGYYDLPEPVLQL</sequence>
<dbReference type="Proteomes" id="UP000799770">
    <property type="component" value="Unassembled WGS sequence"/>
</dbReference>
<dbReference type="EMBL" id="ML977331">
    <property type="protein sequence ID" value="KAF2112337.1"/>
    <property type="molecule type" value="Genomic_DNA"/>
</dbReference>
<evidence type="ECO:0000256" key="1">
    <source>
        <dbReference type="ARBA" id="ARBA00022737"/>
    </source>
</evidence>
<evidence type="ECO:0000313" key="8">
    <source>
        <dbReference type="Proteomes" id="UP000799770"/>
    </source>
</evidence>
<dbReference type="InterPro" id="IPR001138">
    <property type="entry name" value="Zn2Cys6_DnaBD"/>
</dbReference>
<feature type="repeat" description="ANK" evidence="4">
    <location>
        <begin position="485"/>
        <end position="517"/>
    </location>
</feature>
<organism evidence="7 8">
    <name type="scientific">Lophiotrema nucula</name>
    <dbReference type="NCBI Taxonomy" id="690887"/>
    <lineage>
        <taxon>Eukaryota</taxon>
        <taxon>Fungi</taxon>
        <taxon>Dikarya</taxon>
        <taxon>Ascomycota</taxon>
        <taxon>Pezizomycotina</taxon>
        <taxon>Dothideomycetes</taxon>
        <taxon>Pleosporomycetidae</taxon>
        <taxon>Pleosporales</taxon>
        <taxon>Lophiotremataceae</taxon>
        <taxon>Lophiotrema</taxon>
    </lineage>
</organism>
<dbReference type="OrthoDB" id="539213at2759"/>
<feature type="compositionally biased region" description="Polar residues" evidence="5">
    <location>
        <begin position="1"/>
        <end position="22"/>
    </location>
</feature>
<evidence type="ECO:0000256" key="3">
    <source>
        <dbReference type="ARBA" id="ARBA00023242"/>
    </source>
</evidence>
<evidence type="ECO:0000259" key="6">
    <source>
        <dbReference type="PROSITE" id="PS50048"/>
    </source>
</evidence>
<dbReference type="InterPro" id="IPR036770">
    <property type="entry name" value="Ankyrin_rpt-contain_sf"/>
</dbReference>
<dbReference type="InterPro" id="IPR002110">
    <property type="entry name" value="Ankyrin_rpt"/>
</dbReference>
<reference evidence="7" key="1">
    <citation type="journal article" date="2020" name="Stud. Mycol.">
        <title>101 Dothideomycetes genomes: a test case for predicting lifestyles and emergence of pathogens.</title>
        <authorList>
            <person name="Haridas S."/>
            <person name="Albert R."/>
            <person name="Binder M."/>
            <person name="Bloem J."/>
            <person name="Labutti K."/>
            <person name="Salamov A."/>
            <person name="Andreopoulos B."/>
            <person name="Baker S."/>
            <person name="Barry K."/>
            <person name="Bills G."/>
            <person name="Bluhm B."/>
            <person name="Cannon C."/>
            <person name="Castanera R."/>
            <person name="Culley D."/>
            <person name="Daum C."/>
            <person name="Ezra D."/>
            <person name="Gonzalez J."/>
            <person name="Henrissat B."/>
            <person name="Kuo A."/>
            <person name="Liang C."/>
            <person name="Lipzen A."/>
            <person name="Lutzoni F."/>
            <person name="Magnuson J."/>
            <person name="Mondo S."/>
            <person name="Nolan M."/>
            <person name="Ohm R."/>
            <person name="Pangilinan J."/>
            <person name="Park H.-J."/>
            <person name="Ramirez L."/>
            <person name="Alfaro M."/>
            <person name="Sun H."/>
            <person name="Tritt A."/>
            <person name="Yoshinaga Y."/>
            <person name="Zwiers L.-H."/>
            <person name="Turgeon B."/>
            <person name="Goodwin S."/>
            <person name="Spatafora J."/>
            <person name="Crous P."/>
            <person name="Grigoriev I."/>
        </authorList>
    </citation>
    <scope>NUCLEOTIDE SEQUENCE</scope>
    <source>
        <strain evidence="7">CBS 627.86</strain>
    </source>
</reference>
<dbReference type="PROSITE" id="PS50048">
    <property type="entry name" value="ZN2_CY6_FUNGAL_2"/>
    <property type="match status" value="1"/>
</dbReference>
<dbReference type="GO" id="GO:0008270">
    <property type="term" value="F:zinc ion binding"/>
    <property type="evidence" value="ECO:0007669"/>
    <property type="project" value="InterPro"/>
</dbReference>
<evidence type="ECO:0000256" key="5">
    <source>
        <dbReference type="SAM" id="MobiDB-lite"/>
    </source>
</evidence>
<accession>A0A6A5Z0G9</accession>
<dbReference type="PROSITE" id="PS50088">
    <property type="entry name" value="ANK_REPEAT"/>
    <property type="match status" value="2"/>
</dbReference>
<gene>
    <name evidence="7" type="ORF">BDV96DRAFT_602262</name>
</gene>
<feature type="domain" description="Zn(2)-C6 fungal-type" evidence="6">
    <location>
        <begin position="34"/>
        <end position="68"/>
    </location>
</feature>
<protein>
    <submittedName>
        <fullName evidence="7">Ankyrin repeat-containing domain protein</fullName>
    </submittedName>
</protein>
<dbReference type="SUPFAM" id="SSF48403">
    <property type="entry name" value="Ankyrin repeat"/>
    <property type="match status" value="1"/>
</dbReference>
<evidence type="ECO:0000256" key="4">
    <source>
        <dbReference type="PROSITE-ProRule" id="PRU00023"/>
    </source>
</evidence>
<dbReference type="GO" id="GO:0000981">
    <property type="term" value="F:DNA-binding transcription factor activity, RNA polymerase II-specific"/>
    <property type="evidence" value="ECO:0007669"/>
    <property type="project" value="InterPro"/>
</dbReference>
<keyword evidence="2 4" id="KW-0040">ANK repeat</keyword>
<dbReference type="Gene3D" id="1.25.40.20">
    <property type="entry name" value="Ankyrin repeat-containing domain"/>
    <property type="match status" value="2"/>
</dbReference>
<dbReference type="PANTHER" id="PTHR24198:SF165">
    <property type="entry name" value="ANKYRIN REPEAT-CONTAINING PROTEIN-RELATED"/>
    <property type="match status" value="1"/>
</dbReference>
<evidence type="ECO:0000256" key="2">
    <source>
        <dbReference type="ARBA" id="ARBA00023043"/>
    </source>
</evidence>
<evidence type="ECO:0000313" key="7">
    <source>
        <dbReference type="EMBL" id="KAF2112337.1"/>
    </source>
</evidence>
<dbReference type="AlphaFoldDB" id="A0A6A5Z0G9"/>
<keyword evidence="1" id="KW-0677">Repeat</keyword>
<feature type="region of interest" description="Disordered" evidence="5">
    <location>
        <begin position="1"/>
        <end position="26"/>
    </location>
</feature>
<dbReference type="CDD" id="cd00067">
    <property type="entry name" value="GAL4"/>
    <property type="match status" value="1"/>
</dbReference>
<proteinExistence type="predicted"/>
<dbReference type="SMART" id="SM00248">
    <property type="entry name" value="ANK"/>
    <property type="match status" value="13"/>
</dbReference>
<dbReference type="Pfam" id="PF12796">
    <property type="entry name" value="Ank_2"/>
    <property type="match status" value="2"/>
</dbReference>
<dbReference type="Pfam" id="PF00023">
    <property type="entry name" value="Ank"/>
    <property type="match status" value="1"/>
</dbReference>
<name>A0A6A5Z0G9_9PLEO</name>
<dbReference type="PROSITE" id="PS50297">
    <property type="entry name" value="ANK_REP_REGION"/>
    <property type="match status" value="1"/>
</dbReference>
<feature type="repeat" description="ANK" evidence="4">
    <location>
        <begin position="419"/>
        <end position="451"/>
    </location>
</feature>